<evidence type="ECO:0000313" key="3">
    <source>
        <dbReference type="Proteomes" id="UP000006575"/>
    </source>
</evidence>
<dbReference type="AlphaFoldDB" id="Q1MFV8"/>
<evidence type="ECO:0000313" key="2">
    <source>
        <dbReference type="EMBL" id="CAK08165.1"/>
    </source>
</evidence>
<feature type="region of interest" description="Disordered" evidence="1">
    <location>
        <begin position="47"/>
        <end position="78"/>
    </location>
</feature>
<evidence type="ECO:0000256" key="1">
    <source>
        <dbReference type="SAM" id="MobiDB-lite"/>
    </source>
</evidence>
<dbReference type="KEGG" id="rle:RL2676"/>
<dbReference type="Proteomes" id="UP000006575">
    <property type="component" value="Chromosome"/>
</dbReference>
<organism evidence="2 3">
    <name type="scientific">Rhizobium johnstonii (strain DSM 114642 / LMG 32736 / 3841)</name>
    <name type="common">Rhizobium leguminosarum bv. viciae</name>
    <dbReference type="NCBI Taxonomy" id="216596"/>
    <lineage>
        <taxon>Bacteria</taxon>
        <taxon>Pseudomonadati</taxon>
        <taxon>Pseudomonadota</taxon>
        <taxon>Alphaproteobacteria</taxon>
        <taxon>Hyphomicrobiales</taxon>
        <taxon>Rhizobiaceae</taxon>
        <taxon>Rhizobium/Agrobacterium group</taxon>
        <taxon>Rhizobium</taxon>
        <taxon>Rhizobium johnstonii</taxon>
    </lineage>
</organism>
<keyword evidence="3" id="KW-1185">Reference proteome</keyword>
<accession>Q1MFV8</accession>
<dbReference type="EMBL" id="AM236080">
    <property type="protein sequence ID" value="CAK08165.1"/>
    <property type="molecule type" value="Genomic_DNA"/>
</dbReference>
<gene>
    <name evidence="2" type="ordered locus">RL2676</name>
</gene>
<protein>
    <submittedName>
        <fullName evidence="2">Uncharacterized protein</fullName>
    </submittedName>
</protein>
<dbReference type="HOGENOM" id="CLU_972788_0_0_5"/>
<reference evidence="2 3" key="1">
    <citation type="journal article" date="2006" name="Genome Biol.">
        <title>The genome of Rhizobium leguminosarum has recognizable core and accessory components.</title>
        <authorList>
            <person name="Young J.W."/>
            <person name="Crossman L.C."/>
            <person name="Johnston A.W.B."/>
            <person name="Thomson N.R."/>
            <person name="Ghazoui Z.F."/>
            <person name="Hull K.H."/>
            <person name="Wexler M."/>
            <person name="Curson A.R.J."/>
            <person name="Todd J.D."/>
            <person name="Poole P.S."/>
            <person name="Mauchline T.H."/>
            <person name="East A.K."/>
            <person name="Quail M.A."/>
            <person name="Churcher C."/>
            <person name="Arrowsmith C."/>
            <person name="Cherevach A."/>
            <person name="Chillingworth T."/>
            <person name="Clarke K."/>
            <person name="Cronin A."/>
            <person name="Davis P."/>
            <person name="Fraser A."/>
            <person name="Hance Z."/>
            <person name="Hauser H."/>
            <person name="Jagels K."/>
            <person name="Moule S."/>
            <person name="Mungall K."/>
            <person name="Norbertczak H."/>
            <person name="Rabbinowitsch E."/>
            <person name="Sanders M."/>
            <person name="Simmonds M."/>
            <person name="Whitehead S."/>
            <person name="Parkhill J."/>
        </authorList>
    </citation>
    <scope>NUCLEOTIDE SEQUENCE [LARGE SCALE GENOMIC DNA]</scope>
    <source>
        <strain evidence="3">DSM 114642 / LMG 32736 / 3841</strain>
    </source>
</reference>
<proteinExistence type="predicted"/>
<dbReference type="EnsemblBacteria" id="CAK08165">
    <property type="protein sequence ID" value="CAK08165"/>
    <property type="gene ID" value="RL2676"/>
</dbReference>
<sequence>MAVWTAWTHGRATMRSPCCRHRHPATPSRHCVEGHGVISALIVMTSSPSTPSTRILPEDTERHQGSSAHRERSGKSIAVSNRWLVQPGPKRNIEHSGYRRSAFFASLPETPDVRPCADGDGTSIKAHEFGEAHPCLHGCQHHNMVTTPNPGSSIRSRKNRFDLAAGEELHLPLRPDLAWDRKDTLYLPTIYWFLEGQETEEAPDCRQPKVIRRRAGVALGVQIVKERDNQHRIEILQSKIRRKFAGSAMCELQEELECVAVGGNRMWAHVALASKALSKEAFNQSR</sequence>
<feature type="compositionally biased region" description="Basic and acidic residues" evidence="1">
    <location>
        <begin position="56"/>
        <end position="74"/>
    </location>
</feature>
<name>Q1MFV8_RHIJ3</name>